<evidence type="ECO:0000313" key="3">
    <source>
        <dbReference type="Proteomes" id="UP001164420"/>
    </source>
</evidence>
<protein>
    <submittedName>
        <fullName evidence="2">OmpA family protein</fullName>
    </submittedName>
</protein>
<dbReference type="InterPro" id="IPR036737">
    <property type="entry name" value="OmpA-like_sf"/>
</dbReference>
<dbReference type="Proteomes" id="UP001164420">
    <property type="component" value="Unassembled WGS sequence"/>
</dbReference>
<gene>
    <name evidence="2" type="ORF">N5J06_22855</name>
</gene>
<sequence length="160" mass="17293">MFDGTTMKIEFSPLILIATLGIPAASSAYEKPTNGIDLSFAPGSAQLAMAERVKLVRLLEMIKEKWCPLEGVGVSAHVNESEAATAPARAALAKRRADEVVSELKAFGVPPEIIYSVSDKYVSRPLPWTGIVEVEAVGGSYQMPCPSPQNEHGFHVRARR</sequence>
<feature type="domain" description="OmpA-like" evidence="1">
    <location>
        <begin position="40"/>
        <end position="117"/>
    </location>
</feature>
<keyword evidence="3" id="KW-1185">Reference proteome</keyword>
<comment type="caution">
    <text evidence="2">The sequence shown here is derived from an EMBL/GenBank/DDBJ whole genome shotgun (WGS) entry which is preliminary data.</text>
</comment>
<accession>A0ABT2LF92</accession>
<dbReference type="Gene3D" id="3.30.1330.60">
    <property type="entry name" value="OmpA-like domain"/>
    <property type="match status" value="1"/>
</dbReference>
<dbReference type="InterPro" id="IPR006665">
    <property type="entry name" value="OmpA-like"/>
</dbReference>
<evidence type="ECO:0000313" key="2">
    <source>
        <dbReference type="EMBL" id="MCT7313821.1"/>
    </source>
</evidence>
<dbReference type="RefSeq" id="WP_260785144.1">
    <property type="nucleotide sequence ID" value="NZ_JAOCQI010000003.1"/>
</dbReference>
<dbReference type="EMBL" id="JAOCQI010000003">
    <property type="protein sequence ID" value="MCT7313821.1"/>
    <property type="molecule type" value="Genomic_DNA"/>
</dbReference>
<dbReference type="Pfam" id="PF00691">
    <property type="entry name" value="OmpA"/>
    <property type="match status" value="1"/>
</dbReference>
<evidence type="ECO:0000259" key="1">
    <source>
        <dbReference type="Pfam" id="PF00691"/>
    </source>
</evidence>
<dbReference type="SUPFAM" id="SSF103088">
    <property type="entry name" value="OmpA-like"/>
    <property type="match status" value="1"/>
</dbReference>
<proteinExistence type="predicted"/>
<organism evidence="2 3">
    <name type="scientific">Ralstonia mojiangensis</name>
    <dbReference type="NCBI Taxonomy" id="2953895"/>
    <lineage>
        <taxon>Bacteria</taxon>
        <taxon>Pseudomonadati</taxon>
        <taxon>Pseudomonadota</taxon>
        <taxon>Betaproteobacteria</taxon>
        <taxon>Burkholderiales</taxon>
        <taxon>Burkholderiaceae</taxon>
        <taxon>Ralstonia</taxon>
    </lineage>
</organism>
<name>A0ABT2LF92_9RALS</name>
<reference evidence="2 3" key="1">
    <citation type="journal article" date="2023" name="Front. Microbiol.">
        <title>Ralstonia chuxiongensis sp. nov., Ralstonia mojiangensis sp. nov., and Ralstonia soli sp. nov., isolated from tobacco fields, are three novel species in the family Burkholderiaceae.</title>
        <authorList>
            <person name="Lu C.H."/>
            <person name="Zhang Y.Y."/>
            <person name="Jiang N."/>
            <person name="Chen W."/>
            <person name="Shao X."/>
            <person name="Zhao Z.M."/>
            <person name="Lu W.L."/>
            <person name="Hu X."/>
            <person name="Xi Y.X."/>
            <person name="Zou S.Y."/>
            <person name="Wei Q.J."/>
            <person name="Lin Z.L."/>
            <person name="Gong L."/>
            <person name="Gai X.T."/>
            <person name="Zhang L.Q."/>
            <person name="Li J.Y."/>
            <person name="Jin Y."/>
            <person name="Xia Z.Y."/>
        </authorList>
    </citation>
    <scope>NUCLEOTIDE SEQUENCE [LARGE SCALE GENOMIC DNA]</scope>
    <source>
        <strain evidence="2 3">22TCJT01-1</strain>
    </source>
</reference>